<dbReference type="InterPro" id="IPR036116">
    <property type="entry name" value="FN3_sf"/>
</dbReference>
<evidence type="ECO:0008006" key="15">
    <source>
        <dbReference type="Google" id="ProtNLM"/>
    </source>
</evidence>
<keyword evidence="3" id="KW-0677">Repeat</keyword>
<dbReference type="PROSITE" id="PS00108">
    <property type="entry name" value="PROTEIN_KINASE_ST"/>
    <property type="match status" value="1"/>
</dbReference>
<keyword evidence="14" id="KW-1185">Reference proteome</keyword>
<dbReference type="Gene3D" id="3.30.200.20">
    <property type="entry name" value="Phosphorylase Kinase, domain 1"/>
    <property type="match status" value="1"/>
</dbReference>
<dbReference type="Gene3D" id="2.60.40.10">
    <property type="entry name" value="Immunoglobulins"/>
    <property type="match status" value="9"/>
</dbReference>
<dbReference type="PROSITE" id="PS50011">
    <property type="entry name" value="PROTEIN_KINASE_DOM"/>
    <property type="match status" value="1"/>
</dbReference>
<dbReference type="InterPro" id="IPR007110">
    <property type="entry name" value="Ig-like_dom"/>
</dbReference>
<evidence type="ECO:0000256" key="5">
    <source>
        <dbReference type="ARBA" id="ARBA00022840"/>
    </source>
</evidence>
<feature type="domain" description="Ig-like" evidence="11">
    <location>
        <begin position="828"/>
        <end position="921"/>
    </location>
</feature>
<feature type="domain" description="Ig-like" evidence="11">
    <location>
        <begin position="937"/>
        <end position="1025"/>
    </location>
</feature>
<dbReference type="PROSITE" id="PS50835">
    <property type="entry name" value="IG_LIKE"/>
    <property type="match status" value="7"/>
</dbReference>
<protein>
    <recommendedName>
        <fullName evidence="15">Immunoglobulin I-set domain protein</fullName>
    </recommendedName>
</protein>
<feature type="domain" description="Fibronectin type-III" evidence="12">
    <location>
        <begin position="127"/>
        <end position="220"/>
    </location>
</feature>
<dbReference type="SMART" id="SM00408">
    <property type="entry name" value="IGc2"/>
    <property type="match status" value="7"/>
</dbReference>
<evidence type="ECO:0000259" key="12">
    <source>
        <dbReference type="PROSITE" id="PS50853"/>
    </source>
</evidence>
<evidence type="ECO:0000256" key="9">
    <source>
        <dbReference type="SAM" id="MobiDB-lite"/>
    </source>
</evidence>
<dbReference type="CDD" id="cd00063">
    <property type="entry name" value="FN3"/>
    <property type="match status" value="1"/>
</dbReference>
<name>A0AA36DP54_CYLNA</name>
<organism evidence="13 14">
    <name type="scientific">Cylicocyclus nassatus</name>
    <name type="common">Nematode worm</name>
    <dbReference type="NCBI Taxonomy" id="53992"/>
    <lineage>
        <taxon>Eukaryota</taxon>
        <taxon>Metazoa</taxon>
        <taxon>Ecdysozoa</taxon>
        <taxon>Nematoda</taxon>
        <taxon>Chromadorea</taxon>
        <taxon>Rhabditida</taxon>
        <taxon>Rhabditina</taxon>
        <taxon>Rhabditomorpha</taxon>
        <taxon>Strongyloidea</taxon>
        <taxon>Strongylidae</taxon>
        <taxon>Cylicocyclus</taxon>
    </lineage>
</organism>
<dbReference type="FunFam" id="2.60.40.10:FF:001948">
    <property type="entry name" value="Titin homolog"/>
    <property type="match status" value="1"/>
</dbReference>
<gene>
    <name evidence="13" type="ORF">CYNAS_LOCUS2398</name>
</gene>
<evidence type="ECO:0000259" key="10">
    <source>
        <dbReference type="PROSITE" id="PS50011"/>
    </source>
</evidence>
<feature type="region of interest" description="Disordered" evidence="9">
    <location>
        <begin position="1353"/>
        <end position="1380"/>
    </location>
</feature>
<dbReference type="InterPro" id="IPR017441">
    <property type="entry name" value="Protein_kinase_ATP_BS"/>
</dbReference>
<sequence length="1380" mass="154903">MARCQLAVVQLASRATPPLSASIRNFASRTPPLEFEESHQLVCRTETAADADEFESRPAPSIEWFDNTGKLIKESAKYKIENSTYNTVLTINDISTQDRGEYKLRVNNRCGEDNFCIAIQTTERPGPPGKPSVQDQNVDSVRLLWSAPTQDGGSPVRYYTVEMCTASEGTWVMKEVTKQPFITLFNLKPEETYVFRVRADNAFGQSEPSEESEAVFVKDVSREVEEPVKRPFEEEEPEEIDYDRLDAKVAHDDKNVVIDINHLPNDLQAKYIICEELGQGAYGTVYRAVEKATGKTWAAKMIQVRPGVKRDDVLHEISMMSQLNHDKLLHLHEAFDLGNEMCLIEEFVSGGELFDKILENDSLMSEEEVRDYMHQILLGLQHMHKNQIVHLDLKPENILLKSKKSTDLKIIDFGLARKLDPTKSVKLLFGTPEFCAPEVVNYQPVGLSTDMWTVGVIGYVLLSGLSPFLGDTDEDTLTNVSVGDWDFDDPSWDDVSDEAKDFICRLMVKDKRRRMTVEEALHHPWMTGPLLNAFNDLSEYIKKMQQSPSDRGPLPPRQKKNFMALKRWSDDLLPIGRLAKRGAIFRRLTMDGVFERNITFEAECAPSVKKQLEDIVANIGDLIATLSCDIGGVPEPHITWFKDSKELVTPSFKYDSRYNDGLAELTVKNVEESDAGQYSCLATNDLGSTSTRALLRIASRETELLLQDLERERTIKITAPEDTPTGSDPPLFHHPLNDCSAKLCEQKILCVTNTTLPEPEVEWYHNGELINRNNYNYLQKHDKGRYELTILKADRHDEGEWRVIGKNIYGQCESTCHLTVEIPDGYFPPSFDRPLSDFRCKEGEMVTLTVRISADPAPLITWYLDDIEIFHSKHRRIQFDVEGGEYSLTIVDASLRDAGEYRCVAKNMIGDAESVCSANITNRKFGQQKKADRLKAPRFQMPLANPRQIPEGAELVLTCVVTGIPEPVITWYKDDEKLFGVDIRYENGLCTLTIPNVSIAMAGCYTCQAENIHGMGRSSSIVEVTPSPVRKYSAPKFFETLANRSIFENEEITLECSVSGKPTPTITWYKDGLKLMLESRMLQYTDRKGNTRLNIMKAKVRDSGEYTCEATNVLGKDFTHCNVQVNGLLLFRTAPSTSTCPSRSPSPAFALNEPHPPIITRPITGATVNIGCRELLELEVDGNPTPTVEWYHDGKLVAQSRTLRTYFDGRVAFLKIYRAQMEHAGLYVCKVSNRLGTVEASAYLRVEDEFSAHVSNMPQFIRKLEDVTVEESGQPASLSCWVSGDPQPSVCWLHNGRAIRSDSTFHIHENSVGHASLNIAAVTEQCCGIYTAVASNAFGDAHSSATVSLAQEKNEPEPPISIIIDPCQPDGADEISGVSL</sequence>
<feature type="domain" description="Ig-like" evidence="11">
    <location>
        <begin position="17"/>
        <end position="108"/>
    </location>
</feature>
<evidence type="ECO:0000313" key="14">
    <source>
        <dbReference type="Proteomes" id="UP001176961"/>
    </source>
</evidence>
<keyword evidence="5 8" id="KW-0067">ATP-binding</keyword>
<evidence type="ECO:0000313" key="13">
    <source>
        <dbReference type="EMBL" id="CAJ0590415.1"/>
    </source>
</evidence>
<dbReference type="InterPro" id="IPR013098">
    <property type="entry name" value="Ig_I-set"/>
</dbReference>
<feature type="domain" description="Ig-like" evidence="11">
    <location>
        <begin position="1258"/>
        <end position="1348"/>
    </location>
</feature>
<evidence type="ECO:0000256" key="4">
    <source>
        <dbReference type="ARBA" id="ARBA00022741"/>
    </source>
</evidence>
<dbReference type="Pfam" id="PF07679">
    <property type="entry name" value="I-set"/>
    <property type="match status" value="8"/>
</dbReference>
<dbReference type="InterPro" id="IPR003961">
    <property type="entry name" value="FN3_dom"/>
</dbReference>
<comment type="caution">
    <text evidence="13">The sequence shown here is derived from an EMBL/GenBank/DDBJ whole genome shotgun (WGS) entry which is preliminary data.</text>
</comment>
<dbReference type="PANTHER" id="PTHR47633:SF7">
    <property type="entry name" value="TITIN HOMOLOG"/>
    <property type="match status" value="1"/>
</dbReference>
<evidence type="ECO:0000256" key="8">
    <source>
        <dbReference type="PROSITE-ProRule" id="PRU10141"/>
    </source>
</evidence>
<dbReference type="FunFam" id="1.10.510.10:FF:000571">
    <property type="entry name" value="Maternal embryonic leucine zipper kinase"/>
    <property type="match status" value="1"/>
</dbReference>
<dbReference type="InterPro" id="IPR003598">
    <property type="entry name" value="Ig_sub2"/>
</dbReference>
<dbReference type="PROSITE" id="PS00107">
    <property type="entry name" value="PROTEIN_KINASE_ATP"/>
    <property type="match status" value="1"/>
</dbReference>
<proteinExistence type="inferred from homology"/>
<evidence type="ECO:0000256" key="6">
    <source>
        <dbReference type="ARBA" id="ARBA00022842"/>
    </source>
</evidence>
<dbReference type="PROSITE" id="PS50853">
    <property type="entry name" value="FN3"/>
    <property type="match status" value="1"/>
</dbReference>
<evidence type="ECO:0000256" key="3">
    <source>
        <dbReference type="ARBA" id="ARBA00022737"/>
    </source>
</evidence>
<dbReference type="SUPFAM" id="SSF56112">
    <property type="entry name" value="Protein kinase-like (PK-like)"/>
    <property type="match status" value="1"/>
</dbReference>
<dbReference type="SMART" id="SM00060">
    <property type="entry name" value="FN3"/>
    <property type="match status" value="1"/>
</dbReference>
<keyword evidence="4 8" id="KW-0547">Nucleotide-binding</keyword>
<evidence type="ECO:0000256" key="7">
    <source>
        <dbReference type="ARBA" id="ARBA00023319"/>
    </source>
</evidence>
<accession>A0AA36DP54</accession>
<keyword evidence="6" id="KW-0460">Magnesium</keyword>
<feature type="domain" description="Ig-like" evidence="11">
    <location>
        <begin position="606"/>
        <end position="696"/>
    </location>
</feature>
<comment type="similarity">
    <text evidence="2">Belongs to the protein kinase superfamily. CAMK Ser/Thr protein kinase family.</text>
</comment>
<dbReference type="GO" id="GO:0005524">
    <property type="term" value="F:ATP binding"/>
    <property type="evidence" value="ECO:0007669"/>
    <property type="project" value="UniProtKB-UniRule"/>
</dbReference>
<dbReference type="InterPro" id="IPR008271">
    <property type="entry name" value="Ser/Thr_kinase_AS"/>
</dbReference>
<feature type="domain" description="Ig-like" evidence="11">
    <location>
        <begin position="1035"/>
        <end position="1119"/>
    </location>
</feature>
<dbReference type="SMART" id="SM00409">
    <property type="entry name" value="IG"/>
    <property type="match status" value="8"/>
</dbReference>
<dbReference type="FunFam" id="2.60.40.10:FF:000080">
    <property type="entry name" value="Myosin light chain kinase, smooth muscle"/>
    <property type="match status" value="2"/>
</dbReference>
<evidence type="ECO:0000259" key="11">
    <source>
        <dbReference type="PROSITE" id="PS50835"/>
    </source>
</evidence>
<dbReference type="Pfam" id="PF00069">
    <property type="entry name" value="Pkinase"/>
    <property type="match status" value="1"/>
</dbReference>
<evidence type="ECO:0000256" key="1">
    <source>
        <dbReference type="ARBA" id="ARBA00001946"/>
    </source>
</evidence>
<dbReference type="FunFam" id="2.60.40.10:FF:001847">
    <property type="entry name" value="Titin homolog"/>
    <property type="match status" value="1"/>
</dbReference>
<dbReference type="Pfam" id="PF00041">
    <property type="entry name" value="fn3"/>
    <property type="match status" value="1"/>
</dbReference>
<feature type="domain" description="Protein kinase" evidence="10">
    <location>
        <begin position="271"/>
        <end position="526"/>
    </location>
</feature>
<dbReference type="EMBL" id="CATQJL010000001">
    <property type="protein sequence ID" value="CAJ0590415.1"/>
    <property type="molecule type" value="Genomic_DNA"/>
</dbReference>
<dbReference type="CDD" id="cd00096">
    <property type="entry name" value="Ig"/>
    <property type="match status" value="4"/>
</dbReference>
<dbReference type="SUPFAM" id="SSF49265">
    <property type="entry name" value="Fibronectin type III"/>
    <property type="match status" value="1"/>
</dbReference>
<evidence type="ECO:0000256" key="2">
    <source>
        <dbReference type="ARBA" id="ARBA00006692"/>
    </source>
</evidence>
<dbReference type="Proteomes" id="UP001176961">
    <property type="component" value="Unassembled WGS sequence"/>
</dbReference>
<dbReference type="Gene3D" id="1.10.510.10">
    <property type="entry name" value="Transferase(Phosphotransferase) domain 1"/>
    <property type="match status" value="1"/>
</dbReference>
<dbReference type="GO" id="GO:0004672">
    <property type="term" value="F:protein kinase activity"/>
    <property type="evidence" value="ECO:0007669"/>
    <property type="project" value="InterPro"/>
</dbReference>
<feature type="binding site" evidence="8">
    <location>
        <position position="300"/>
    </location>
    <ligand>
        <name>ATP</name>
        <dbReference type="ChEBI" id="CHEBI:30616"/>
    </ligand>
</feature>
<dbReference type="InterPro" id="IPR011009">
    <property type="entry name" value="Kinase-like_dom_sf"/>
</dbReference>
<dbReference type="SMART" id="SM00220">
    <property type="entry name" value="S_TKc"/>
    <property type="match status" value="1"/>
</dbReference>
<dbReference type="FunFam" id="2.60.40.10:FF:000107">
    <property type="entry name" value="Myosin, light chain kinase a"/>
    <property type="match status" value="2"/>
</dbReference>
<reference evidence="13" key="1">
    <citation type="submission" date="2023-07" db="EMBL/GenBank/DDBJ databases">
        <authorList>
            <consortium name="CYATHOMIX"/>
        </authorList>
    </citation>
    <scope>NUCLEOTIDE SEQUENCE</scope>
    <source>
        <strain evidence="13">N/A</strain>
    </source>
</reference>
<dbReference type="InterPro" id="IPR036179">
    <property type="entry name" value="Ig-like_dom_sf"/>
</dbReference>
<dbReference type="PANTHER" id="PTHR47633">
    <property type="entry name" value="IMMUNOGLOBULIN"/>
    <property type="match status" value="1"/>
</dbReference>
<comment type="cofactor">
    <cofactor evidence="1">
        <name>Mg(2+)</name>
        <dbReference type="ChEBI" id="CHEBI:18420"/>
    </cofactor>
</comment>
<keyword evidence="7" id="KW-0393">Immunoglobulin domain</keyword>
<feature type="domain" description="Ig-like" evidence="11">
    <location>
        <begin position="1147"/>
        <end position="1245"/>
    </location>
</feature>
<dbReference type="InterPro" id="IPR000719">
    <property type="entry name" value="Prot_kinase_dom"/>
</dbReference>
<dbReference type="SUPFAM" id="SSF48726">
    <property type="entry name" value="Immunoglobulin"/>
    <property type="match status" value="8"/>
</dbReference>
<dbReference type="InterPro" id="IPR013783">
    <property type="entry name" value="Ig-like_fold"/>
</dbReference>
<dbReference type="InterPro" id="IPR003599">
    <property type="entry name" value="Ig_sub"/>
</dbReference>